<dbReference type="PANTHER" id="PTHR33048:SF92">
    <property type="entry name" value="INTEGRAL MEMBRANE PROTEIN"/>
    <property type="match status" value="1"/>
</dbReference>
<comment type="similarity">
    <text evidence="5">Belongs to the SAT4 family.</text>
</comment>
<comment type="subcellular location">
    <subcellularLocation>
        <location evidence="1">Membrane</location>
        <topology evidence="1">Multi-pass membrane protein</topology>
    </subcellularLocation>
</comment>
<evidence type="ECO:0000256" key="5">
    <source>
        <dbReference type="ARBA" id="ARBA00038359"/>
    </source>
</evidence>
<feature type="transmembrane region" description="Helical" evidence="6">
    <location>
        <begin position="30"/>
        <end position="49"/>
    </location>
</feature>
<keyword evidence="4 6" id="KW-0472">Membrane</keyword>
<evidence type="ECO:0000256" key="3">
    <source>
        <dbReference type="ARBA" id="ARBA00022989"/>
    </source>
</evidence>
<evidence type="ECO:0000256" key="4">
    <source>
        <dbReference type="ARBA" id="ARBA00023136"/>
    </source>
</evidence>
<keyword evidence="3 6" id="KW-1133">Transmembrane helix</keyword>
<keyword evidence="9" id="KW-1185">Reference proteome</keyword>
<feature type="transmembrane region" description="Helical" evidence="6">
    <location>
        <begin position="173"/>
        <end position="192"/>
    </location>
</feature>
<evidence type="ECO:0000256" key="2">
    <source>
        <dbReference type="ARBA" id="ARBA00022692"/>
    </source>
</evidence>
<gene>
    <name evidence="8" type="ORF">AAFC00_004402</name>
</gene>
<protein>
    <recommendedName>
        <fullName evidence="7">Rhodopsin domain-containing protein</fullName>
    </recommendedName>
</protein>
<name>A0ABR3PPI5_9PEZI</name>
<proteinExistence type="inferred from homology"/>
<accession>A0ABR3PPI5</accession>
<feature type="transmembrane region" description="Helical" evidence="6">
    <location>
        <begin position="111"/>
        <end position="129"/>
    </location>
</feature>
<evidence type="ECO:0000313" key="8">
    <source>
        <dbReference type="EMBL" id="KAL1311457.1"/>
    </source>
</evidence>
<comment type="caution">
    <text evidence="8">The sequence shown here is derived from an EMBL/GenBank/DDBJ whole genome shotgun (WGS) entry which is preliminary data.</text>
</comment>
<dbReference type="GeneID" id="95978102"/>
<feature type="transmembrane region" description="Helical" evidence="6">
    <location>
        <begin position="61"/>
        <end position="83"/>
    </location>
</feature>
<dbReference type="PANTHER" id="PTHR33048">
    <property type="entry name" value="PTH11-LIKE INTEGRAL MEMBRANE PROTEIN (AFU_ORTHOLOGUE AFUA_5G11245)"/>
    <property type="match status" value="1"/>
</dbReference>
<dbReference type="RefSeq" id="XP_069204306.1">
    <property type="nucleotide sequence ID" value="XM_069348512.1"/>
</dbReference>
<feature type="domain" description="Rhodopsin" evidence="7">
    <location>
        <begin position="9"/>
        <end position="197"/>
    </location>
</feature>
<dbReference type="InterPro" id="IPR049326">
    <property type="entry name" value="Rhodopsin_dom_fungi"/>
</dbReference>
<feature type="transmembrane region" description="Helical" evidence="6">
    <location>
        <begin position="141"/>
        <end position="161"/>
    </location>
</feature>
<evidence type="ECO:0000313" key="9">
    <source>
        <dbReference type="Proteomes" id="UP001562354"/>
    </source>
</evidence>
<evidence type="ECO:0000259" key="7">
    <source>
        <dbReference type="Pfam" id="PF20684"/>
    </source>
</evidence>
<evidence type="ECO:0000256" key="6">
    <source>
        <dbReference type="SAM" id="Phobius"/>
    </source>
</evidence>
<organism evidence="8 9">
    <name type="scientific">Neodothiora populina</name>
    <dbReference type="NCBI Taxonomy" id="2781224"/>
    <lineage>
        <taxon>Eukaryota</taxon>
        <taxon>Fungi</taxon>
        <taxon>Dikarya</taxon>
        <taxon>Ascomycota</taxon>
        <taxon>Pezizomycotina</taxon>
        <taxon>Dothideomycetes</taxon>
        <taxon>Dothideomycetidae</taxon>
        <taxon>Dothideales</taxon>
        <taxon>Dothioraceae</taxon>
        <taxon>Neodothiora</taxon>
    </lineage>
</organism>
<dbReference type="InterPro" id="IPR052337">
    <property type="entry name" value="SAT4-like"/>
</dbReference>
<dbReference type="Pfam" id="PF20684">
    <property type="entry name" value="Fung_rhodopsin"/>
    <property type="match status" value="1"/>
</dbReference>
<sequence length="290" mass="32558">MDLSNDSEEVTASQEANEIVLLKLSFASNYFYDTGMYFPKATLLALYFKLIPVTMPHLRRFLYFVTAFTLSCAITTCLLDTFFCHHVPDNWSLKEGACSTFNSLLVFQIDWALNFSSDILIFTLPFPLLRHLHLKRKQLYGLIVTFALGVITIMVNLGRFISIDIGSGWNGVYAWSMAEMAVAIIVVSLPALKPLLGRHANRTTPGSRSRSNGYYSGGSRHMLSSHGGFRNMDPPVDDTASDVELNCNHDMHAIYKTEEVNVSSRPIDSTSRTDCAARVWVDDKSRFQSD</sequence>
<keyword evidence="2 6" id="KW-0812">Transmembrane</keyword>
<evidence type="ECO:0000256" key="1">
    <source>
        <dbReference type="ARBA" id="ARBA00004141"/>
    </source>
</evidence>
<dbReference type="EMBL" id="JBFMKM010000002">
    <property type="protein sequence ID" value="KAL1311457.1"/>
    <property type="molecule type" value="Genomic_DNA"/>
</dbReference>
<dbReference type="Proteomes" id="UP001562354">
    <property type="component" value="Unassembled WGS sequence"/>
</dbReference>
<reference evidence="8 9" key="1">
    <citation type="submission" date="2024-07" db="EMBL/GenBank/DDBJ databases">
        <title>Draft sequence of the Neodothiora populina.</title>
        <authorList>
            <person name="Drown D.D."/>
            <person name="Schuette U.S."/>
            <person name="Buechlein A.B."/>
            <person name="Rusch D.R."/>
            <person name="Winton L.W."/>
            <person name="Adams G.A."/>
        </authorList>
    </citation>
    <scope>NUCLEOTIDE SEQUENCE [LARGE SCALE GENOMIC DNA]</scope>
    <source>
        <strain evidence="8 9">CPC 39397</strain>
    </source>
</reference>